<evidence type="ECO:0000313" key="4">
    <source>
        <dbReference type="Proteomes" id="UP000239366"/>
    </source>
</evidence>
<dbReference type="InterPro" id="IPR038607">
    <property type="entry name" value="PhoD-like_sf"/>
</dbReference>
<dbReference type="OrthoDB" id="9763616at2"/>
<dbReference type="PANTHER" id="PTHR33987:SF1">
    <property type="entry name" value="CALCINEURIN-LIKE METALLO-PHOSPHOESTERASE SUPERFAMILY PROTEIN"/>
    <property type="match status" value="1"/>
</dbReference>
<dbReference type="InterPro" id="IPR029052">
    <property type="entry name" value="Metallo-depent_PP-like"/>
</dbReference>
<dbReference type="Pfam" id="PF09423">
    <property type="entry name" value="PhoD"/>
    <property type="match status" value="1"/>
</dbReference>
<sequence>MTARFRHLISTSLFLFVTLAIQAQDLLQSGPMVGYSTMREVLLWAQTTESAEVYFEYYDQADPKVKFKTAKVTTDPYQAFVAKLIADKVLPGKKYTYTLHINGKKVRRDYPMEFESQTLWQWRTDPPTVRFAIGSCNYVNEPEFDRPGRPYGSEFEIFQSIHKSNPDFMLWLGDNTYLREVDWNSRTGFLHRYTHTRSLPEVQPLLASTHHYAIWDDHDFGPNNADGSYWMKETASEIFQLFWTNPNYNLTGEGGITGSFQWADIQFFLLDNRYHRTSNDNYTGDRQMLGKAQIDWLINALASSRAPFKFVAIGGQVLSTEAMYENYATFPEEQQYLLRRIREARIEGVIFLDGDRHHTGLSKMQESDRYYPLYDLTCSSLTAGANQNKEVLNKYKLEETLVGEHNYGILTVSGPRTERVLTIQILDKDGKELWTKDIAAKELKYPRSRR</sequence>
<dbReference type="CDD" id="cd07389">
    <property type="entry name" value="MPP_PhoD"/>
    <property type="match status" value="1"/>
</dbReference>
<evidence type="ECO:0000256" key="1">
    <source>
        <dbReference type="SAM" id="SignalP"/>
    </source>
</evidence>
<feature type="chain" id="PRO_5015429135" evidence="1">
    <location>
        <begin position="24"/>
        <end position="450"/>
    </location>
</feature>
<reference evidence="4" key="1">
    <citation type="submission" date="2016-11" db="EMBL/GenBank/DDBJ databases">
        <title>Trade-off between light-utilization and light-protection in marine flavobacteria.</title>
        <authorList>
            <person name="Kumagai Y."/>
            <person name="Yoshizawa S."/>
            <person name="Kogure K."/>
        </authorList>
    </citation>
    <scope>NUCLEOTIDE SEQUENCE [LARGE SCALE GENOMIC DNA]</scope>
    <source>
        <strain evidence="4">SG-18</strain>
    </source>
</reference>
<dbReference type="SUPFAM" id="SSF56300">
    <property type="entry name" value="Metallo-dependent phosphatases"/>
    <property type="match status" value="1"/>
</dbReference>
<dbReference type="AlphaFoldDB" id="A0A2S7T5I3"/>
<dbReference type="Gene3D" id="3.60.21.70">
    <property type="entry name" value="PhoD-like phosphatase"/>
    <property type="match status" value="1"/>
</dbReference>
<evidence type="ECO:0000313" key="3">
    <source>
        <dbReference type="EMBL" id="PQJ14914.1"/>
    </source>
</evidence>
<dbReference type="RefSeq" id="WP_105000556.1">
    <property type="nucleotide sequence ID" value="NZ_MQVX01000001.1"/>
</dbReference>
<keyword evidence="1" id="KW-0732">Signal</keyword>
<proteinExistence type="predicted"/>
<feature type="signal peptide" evidence="1">
    <location>
        <begin position="1"/>
        <end position="23"/>
    </location>
</feature>
<name>A0A2S7T5I3_9FLAO</name>
<evidence type="ECO:0000259" key="2">
    <source>
        <dbReference type="Pfam" id="PF09423"/>
    </source>
</evidence>
<comment type="caution">
    <text evidence="3">The sequence shown here is derived from an EMBL/GenBank/DDBJ whole genome shotgun (WGS) entry which is preliminary data.</text>
</comment>
<dbReference type="InterPro" id="IPR018946">
    <property type="entry name" value="PhoD-like_MPP"/>
</dbReference>
<dbReference type="PANTHER" id="PTHR33987">
    <property type="entry name" value="CALCINEURIN-LIKE METALLO-PHOSPHOESTERASE SUPERFAMILY PROTEIN"/>
    <property type="match status" value="1"/>
</dbReference>
<gene>
    <name evidence="3" type="ORF">BST99_03445</name>
</gene>
<accession>A0A2S7T5I3</accession>
<feature type="domain" description="PhoD-like phosphatase metallophosphatase" evidence="2">
    <location>
        <begin position="153"/>
        <end position="396"/>
    </location>
</feature>
<protein>
    <submittedName>
        <fullName evidence="3">Phosphodiesterase</fullName>
    </submittedName>
</protein>
<organism evidence="3 4">
    <name type="scientific">Aureicoccus marinus</name>
    <dbReference type="NCBI Taxonomy" id="754435"/>
    <lineage>
        <taxon>Bacteria</taxon>
        <taxon>Pseudomonadati</taxon>
        <taxon>Bacteroidota</taxon>
        <taxon>Flavobacteriia</taxon>
        <taxon>Flavobacteriales</taxon>
        <taxon>Flavobacteriaceae</taxon>
        <taxon>Aureicoccus</taxon>
    </lineage>
</organism>
<dbReference type="Proteomes" id="UP000239366">
    <property type="component" value="Unassembled WGS sequence"/>
</dbReference>
<dbReference type="EMBL" id="MQVX01000001">
    <property type="protein sequence ID" value="PQJ14914.1"/>
    <property type="molecule type" value="Genomic_DNA"/>
</dbReference>
<keyword evidence="4" id="KW-1185">Reference proteome</keyword>